<dbReference type="PANTHER" id="PTHR31232:SF71">
    <property type="entry name" value="S-PROTEIN HOMOLOG"/>
    <property type="match status" value="1"/>
</dbReference>
<keyword evidence="4" id="KW-0964">Secreted</keyword>
<evidence type="ECO:0000256" key="3">
    <source>
        <dbReference type="ARBA" id="ARBA00022471"/>
    </source>
</evidence>
<evidence type="ECO:0000256" key="1">
    <source>
        <dbReference type="ARBA" id="ARBA00004613"/>
    </source>
</evidence>
<sequence length="305" mass="35886">MGQNMINLKTKTPFLSLIFLLNIALVTSRHGFTSRFHVYIIDNLPPNSKLTMHCQSHDDDLGYKVLYPNDEFNFSFNMKLFGGTLFFCHFWWNDQSITFDIFNNSIAGNCGVIDGDHLECYWKVQEDGFYFGARRNPPPDYEKQHDWNQYYFTIRENIKFSFCSFIFLLNFGLSSCKSPFSSIYTVYIIDALPSNSKPLTVRCQSKDDDLGYKNLYPGGEYHFSFKENFLGGTLFFCHFWWNGKNIIFDVFNNKIDIYCGEVELLSNDRNHECFWKVQEDGFYFAPHRNPPSLYEKKHDWPTTLA</sequence>
<feature type="chain" id="PRO_5039928761" description="S-protein homolog" evidence="6">
    <location>
        <begin position="29"/>
        <end position="305"/>
    </location>
</feature>
<dbReference type="EMBL" id="JACXVP010000009">
    <property type="protein sequence ID" value="KAG5583851.1"/>
    <property type="molecule type" value="Genomic_DNA"/>
</dbReference>
<dbReference type="PANTHER" id="PTHR31232">
    <property type="match status" value="1"/>
</dbReference>
<dbReference type="Pfam" id="PF05938">
    <property type="entry name" value="Self-incomp_S1"/>
    <property type="match status" value="2"/>
</dbReference>
<evidence type="ECO:0000256" key="2">
    <source>
        <dbReference type="ARBA" id="ARBA00005581"/>
    </source>
</evidence>
<gene>
    <name evidence="7" type="ORF">H5410_044285</name>
</gene>
<evidence type="ECO:0000313" key="8">
    <source>
        <dbReference type="Proteomes" id="UP000824120"/>
    </source>
</evidence>
<comment type="caution">
    <text evidence="7">The sequence shown here is derived from an EMBL/GenBank/DDBJ whole genome shotgun (WGS) entry which is preliminary data.</text>
</comment>
<keyword evidence="3" id="KW-0713">Self-incompatibility</keyword>
<comment type="subcellular location">
    <subcellularLocation>
        <location evidence="1">Secreted</location>
    </subcellularLocation>
</comment>
<evidence type="ECO:0000256" key="5">
    <source>
        <dbReference type="ARBA" id="ARBA00022729"/>
    </source>
</evidence>
<reference evidence="7 8" key="1">
    <citation type="submission" date="2020-09" db="EMBL/GenBank/DDBJ databases">
        <title>De no assembly of potato wild relative species, Solanum commersonii.</title>
        <authorList>
            <person name="Cho K."/>
        </authorList>
    </citation>
    <scope>NUCLEOTIDE SEQUENCE [LARGE SCALE GENOMIC DNA]</scope>
    <source>
        <strain evidence="7">LZ3.2</strain>
        <tissue evidence="7">Leaf</tissue>
    </source>
</reference>
<comment type="similarity">
    <text evidence="2">Belongs to the plant self-incompatibility (S1) protein family.</text>
</comment>
<dbReference type="OrthoDB" id="1848419at2759"/>
<dbReference type="Proteomes" id="UP000824120">
    <property type="component" value="Chromosome 9"/>
</dbReference>
<organism evidence="7 8">
    <name type="scientific">Solanum commersonii</name>
    <name type="common">Commerson's wild potato</name>
    <name type="synonym">Commerson's nightshade</name>
    <dbReference type="NCBI Taxonomy" id="4109"/>
    <lineage>
        <taxon>Eukaryota</taxon>
        <taxon>Viridiplantae</taxon>
        <taxon>Streptophyta</taxon>
        <taxon>Embryophyta</taxon>
        <taxon>Tracheophyta</taxon>
        <taxon>Spermatophyta</taxon>
        <taxon>Magnoliopsida</taxon>
        <taxon>eudicotyledons</taxon>
        <taxon>Gunneridae</taxon>
        <taxon>Pentapetalae</taxon>
        <taxon>asterids</taxon>
        <taxon>lamiids</taxon>
        <taxon>Solanales</taxon>
        <taxon>Solanaceae</taxon>
        <taxon>Solanoideae</taxon>
        <taxon>Solaneae</taxon>
        <taxon>Solanum</taxon>
    </lineage>
</organism>
<dbReference type="InterPro" id="IPR010264">
    <property type="entry name" value="Self-incomp_S1"/>
</dbReference>
<evidence type="ECO:0000313" key="7">
    <source>
        <dbReference type="EMBL" id="KAG5583851.1"/>
    </source>
</evidence>
<dbReference type="GO" id="GO:0060320">
    <property type="term" value="P:rejection of self pollen"/>
    <property type="evidence" value="ECO:0007669"/>
    <property type="project" value="UniProtKB-KW"/>
</dbReference>
<keyword evidence="8" id="KW-1185">Reference proteome</keyword>
<proteinExistence type="inferred from homology"/>
<protein>
    <recommendedName>
        <fullName evidence="9">S-protein homolog</fullName>
    </recommendedName>
</protein>
<accession>A0A9J5X6N2</accession>
<name>A0A9J5X6N2_SOLCO</name>
<dbReference type="GO" id="GO:0005576">
    <property type="term" value="C:extracellular region"/>
    <property type="evidence" value="ECO:0007669"/>
    <property type="project" value="UniProtKB-SubCell"/>
</dbReference>
<feature type="signal peptide" evidence="6">
    <location>
        <begin position="1"/>
        <end position="28"/>
    </location>
</feature>
<evidence type="ECO:0008006" key="9">
    <source>
        <dbReference type="Google" id="ProtNLM"/>
    </source>
</evidence>
<dbReference type="AlphaFoldDB" id="A0A9J5X6N2"/>
<keyword evidence="5 6" id="KW-0732">Signal</keyword>
<evidence type="ECO:0000256" key="6">
    <source>
        <dbReference type="SAM" id="SignalP"/>
    </source>
</evidence>
<evidence type="ECO:0000256" key="4">
    <source>
        <dbReference type="ARBA" id="ARBA00022525"/>
    </source>
</evidence>